<evidence type="ECO:0000313" key="2">
    <source>
        <dbReference type="EMBL" id="RYO75236.1"/>
    </source>
</evidence>
<proteinExistence type="predicted"/>
<feature type="domain" description="DUF7708" evidence="1">
    <location>
        <begin position="2"/>
        <end position="84"/>
    </location>
</feature>
<dbReference type="Proteomes" id="UP000294003">
    <property type="component" value="Unassembled WGS sequence"/>
</dbReference>
<gene>
    <name evidence="2" type="ORF">DL762_010104</name>
</gene>
<keyword evidence="3" id="KW-1185">Reference proteome</keyword>
<comment type="caution">
    <text evidence="2">The sequence shown here is derived from an EMBL/GenBank/DDBJ whole genome shotgun (WGS) entry which is preliminary data.</text>
</comment>
<evidence type="ECO:0000259" key="1">
    <source>
        <dbReference type="Pfam" id="PF24809"/>
    </source>
</evidence>
<protein>
    <recommendedName>
        <fullName evidence="1">DUF7708 domain-containing protein</fullName>
    </recommendedName>
</protein>
<dbReference type="Pfam" id="PF24809">
    <property type="entry name" value="DUF7708"/>
    <property type="match status" value="1"/>
</dbReference>
<organism evidence="2 3">
    <name type="scientific">Monosporascus cannonballus</name>
    <dbReference type="NCBI Taxonomy" id="155416"/>
    <lineage>
        <taxon>Eukaryota</taxon>
        <taxon>Fungi</taxon>
        <taxon>Dikarya</taxon>
        <taxon>Ascomycota</taxon>
        <taxon>Pezizomycotina</taxon>
        <taxon>Sordariomycetes</taxon>
        <taxon>Xylariomycetidae</taxon>
        <taxon>Xylariales</taxon>
        <taxon>Xylariales incertae sedis</taxon>
        <taxon>Monosporascus</taxon>
    </lineage>
</organism>
<evidence type="ECO:0000313" key="3">
    <source>
        <dbReference type="Proteomes" id="UP000294003"/>
    </source>
</evidence>
<name>A0ABY0GVI0_9PEZI</name>
<dbReference type="EMBL" id="QJNS01000706">
    <property type="protein sequence ID" value="RYO75236.1"/>
    <property type="molecule type" value="Genomic_DNA"/>
</dbReference>
<accession>A0ABY0GVI0</accession>
<dbReference type="InterPro" id="IPR056125">
    <property type="entry name" value="DUF7708"/>
</dbReference>
<reference evidence="2 3" key="1">
    <citation type="submission" date="2018-06" db="EMBL/GenBank/DDBJ databases">
        <title>Complete Genomes of Monosporascus.</title>
        <authorList>
            <person name="Robinson A.J."/>
            <person name="Natvig D.O."/>
        </authorList>
    </citation>
    <scope>NUCLEOTIDE SEQUENCE [LARGE SCALE GENOMIC DNA]</scope>
    <source>
        <strain evidence="2 3">CBS 609.92</strain>
    </source>
</reference>
<sequence>MEDQIKSTFLDIHDRLPGVNIYQHIYNENDELDQLLQSKIVDAYDSFIGFCIAALDFYACGGFRRMIRALKSHGDLDEQTSRVQKAVVDVRLVCEELLSKNVNAVKINLEEVKTLNIEQQHTIEDLKHRITELQSDRDFDNLEKIRELLGLEAFSHEAHLAQLNNHRRSVAAEFQRKNWYSEKTPDEQLCVVVSDPVYKEWLDSPHSRVLVLSGENYVIGASHCWVSPVALGLIAKLMAGTTPGPDPCVFYLLGLCERTLEKIARRALNMFGAGKTVWIVLDRVDKCRAASGPRGKSHRRSSRALLETLVHLVERATARVKVLGVVNRADWHVEEQADELGEEQEGNVVIRTFSQSEGLIEDAYGL</sequence>